<keyword evidence="6" id="KW-1185">Reference proteome</keyword>
<feature type="compositionally biased region" description="Pro residues" evidence="2">
    <location>
        <begin position="623"/>
        <end position="634"/>
    </location>
</feature>
<reference evidence="5" key="1">
    <citation type="submission" date="2020-06" db="EMBL/GenBank/DDBJ databases">
        <authorList>
            <consortium name="Plant Systems Biology data submission"/>
        </authorList>
    </citation>
    <scope>NUCLEOTIDE SEQUENCE</scope>
    <source>
        <strain evidence="5">D6</strain>
    </source>
</reference>
<dbReference type="AlphaFoldDB" id="A0A9N8H6A8"/>
<dbReference type="Proteomes" id="UP001153069">
    <property type="component" value="Unassembled WGS sequence"/>
</dbReference>
<gene>
    <name evidence="5" type="ORF">SEMRO_166_G074151.1</name>
</gene>
<feature type="signal peptide" evidence="3">
    <location>
        <begin position="1"/>
        <end position="24"/>
    </location>
</feature>
<feature type="domain" description="Transcription activator GCR1-like" evidence="4">
    <location>
        <begin position="655"/>
        <end position="721"/>
    </location>
</feature>
<dbReference type="InterPro" id="IPR010998">
    <property type="entry name" value="Integrase_recombinase_N"/>
</dbReference>
<evidence type="ECO:0000256" key="2">
    <source>
        <dbReference type="SAM" id="MobiDB-lite"/>
    </source>
</evidence>
<feature type="region of interest" description="Disordered" evidence="2">
    <location>
        <begin position="111"/>
        <end position="130"/>
    </location>
</feature>
<sequence>MAKYHRYFVILLLALLFVPTLTMARKRKSLDQQYRPALARFMSWKHGRQTPYHSKRSFTQDQLLAITPTDVARFLNFLAYGKTNPGPNDRPTQKRSTTLEQYKKAISHFHPNRHSPWAVGPNVGNPTRSTNVNGVIKAVKKAEVRKQGRKSNVKRDLKLREFRKTIRILERDGGANIDLTIKTPTMMKVQFHMIGRTDDLTNMETLDFRSHSKFPNIALQTKVSWSKNVQEERDCPDQILLGAADPDFCVLIALAIWIETRLERGHGDPKFLFGHYRVDDEEAFLAAIEALDNDEELDETNIETEPDRVNAWYQRVLKKAWKDPEFVELAKQVQGSLGTHSLRKLPPTYAAECGITQAENEARGRWKGEKNGHIVHVYIGLEQLPTDAKVAGTLAVGGPVKYSIKIDSGVDHGFIGEHVCPSICDFFADDPSNNLPMVLGPALLWAAMEPGLEHMMPADIRNRIQTEYAQLRTTLDEDPGADYNPVAKIPLTIYKVANALHITELAPTAQVQAGAEPLVGGAPGGVNMEQLNQLLALQHRTQQAIEEAQQILAQDISSLRGYVSTNIAIVNKNIGRINHFQLIARGGGNGAPRLPLPGAAGGAGGGGAAGAGVGGAAGAGGGLPPPPPPPPPLSPGRLARPPAARAPTPATLPAQLSKKPFNLYELWDEWIKGLNGNKAACEFTARERGRVKDKFCRRKHVWDCVIRLMAKGFDWRAAVDRIYATYGWLTVTQIINKFKHDTKNQPTGFHPRLR</sequence>
<evidence type="ECO:0000313" key="6">
    <source>
        <dbReference type="Proteomes" id="UP001153069"/>
    </source>
</evidence>
<organism evidence="5 6">
    <name type="scientific">Seminavis robusta</name>
    <dbReference type="NCBI Taxonomy" id="568900"/>
    <lineage>
        <taxon>Eukaryota</taxon>
        <taxon>Sar</taxon>
        <taxon>Stramenopiles</taxon>
        <taxon>Ochrophyta</taxon>
        <taxon>Bacillariophyta</taxon>
        <taxon>Bacillariophyceae</taxon>
        <taxon>Bacillariophycidae</taxon>
        <taxon>Naviculales</taxon>
        <taxon>Naviculaceae</taxon>
        <taxon>Seminavis</taxon>
    </lineage>
</organism>
<accession>A0A9N8H6A8</accession>
<keyword evidence="1" id="KW-0238">DNA-binding</keyword>
<comment type="caution">
    <text evidence="5">The sequence shown here is derived from an EMBL/GenBank/DDBJ whole genome shotgun (WGS) entry which is preliminary data.</text>
</comment>
<protein>
    <recommendedName>
        <fullName evidence="4">Transcription activator GCR1-like domain-containing protein</fullName>
    </recommendedName>
</protein>
<keyword evidence="3" id="KW-0732">Signal</keyword>
<feature type="compositionally biased region" description="Low complexity" evidence="2">
    <location>
        <begin position="635"/>
        <end position="653"/>
    </location>
</feature>
<feature type="chain" id="PRO_5040392843" description="Transcription activator GCR1-like domain-containing protein" evidence="3">
    <location>
        <begin position="25"/>
        <end position="754"/>
    </location>
</feature>
<dbReference type="OrthoDB" id="118114at2759"/>
<dbReference type="InterPro" id="IPR022210">
    <property type="entry name" value="TF_GCR1-like"/>
</dbReference>
<dbReference type="Gene3D" id="1.10.150.130">
    <property type="match status" value="1"/>
</dbReference>
<evidence type="ECO:0000259" key="4">
    <source>
        <dbReference type="Pfam" id="PF12550"/>
    </source>
</evidence>
<feature type="region of interest" description="Disordered" evidence="2">
    <location>
        <begin position="616"/>
        <end position="653"/>
    </location>
</feature>
<dbReference type="GO" id="GO:0003677">
    <property type="term" value="F:DNA binding"/>
    <property type="evidence" value="ECO:0007669"/>
    <property type="project" value="UniProtKB-KW"/>
</dbReference>
<evidence type="ECO:0000256" key="1">
    <source>
        <dbReference type="ARBA" id="ARBA00023125"/>
    </source>
</evidence>
<proteinExistence type="predicted"/>
<evidence type="ECO:0000256" key="3">
    <source>
        <dbReference type="SAM" id="SignalP"/>
    </source>
</evidence>
<dbReference type="EMBL" id="CAICTM010000165">
    <property type="protein sequence ID" value="CAB9503453.1"/>
    <property type="molecule type" value="Genomic_DNA"/>
</dbReference>
<dbReference type="Pfam" id="PF12550">
    <property type="entry name" value="GCR1_C"/>
    <property type="match status" value="1"/>
</dbReference>
<evidence type="ECO:0000313" key="5">
    <source>
        <dbReference type="EMBL" id="CAB9503453.1"/>
    </source>
</evidence>
<dbReference type="PRINTS" id="PR00049">
    <property type="entry name" value="WILMSTUMOUR"/>
</dbReference>
<name>A0A9N8H6A8_9STRA</name>